<gene>
    <name evidence="3" type="ORF">EKO27_g8197</name>
</gene>
<feature type="region of interest" description="Disordered" evidence="1">
    <location>
        <begin position="2547"/>
        <end position="2610"/>
    </location>
</feature>
<protein>
    <recommendedName>
        <fullName evidence="2">DUF6603 domain-containing protein</fullName>
    </recommendedName>
</protein>
<dbReference type="Gene3D" id="3.60.15.10">
    <property type="entry name" value="Ribonuclease Z/Hydroxyacylglutathione hydrolase-like"/>
    <property type="match status" value="1"/>
</dbReference>
<dbReference type="Proteomes" id="UP000286045">
    <property type="component" value="Unassembled WGS sequence"/>
</dbReference>
<dbReference type="STRING" id="363999.A0A439CXG5"/>
<evidence type="ECO:0000313" key="4">
    <source>
        <dbReference type="Proteomes" id="UP000286045"/>
    </source>
</evidence>
<feature type="domain" description="DUF6603" evidence="2">
    <location>
        <begin position="1835"/>
        <end position="2321"/>
    </location>
</feature>
<dbReference type="InterPro" id="IPR046538">
    <property type="entry name" value="DUF6603"/>
</dbReference>
<proteinExistence type="predicted"/>
<feature type="compositionally biased region" description="Pro residues" evidence="1">
    <location>
        <begin position="2592"/>
        <end position="2610"/>
    </location>
</feature>
<evidence type="ECO:0000259" key="2">
    <source>
        <dbReference type="Pfam" id="PF20248"/>
    </source>
</evidence>
<keyword evidence="4" id="KW-1185">Reference proteome</keyword>
<reference evidence="3 4" key="1">
    <citation type="submission" date="2018-12" db="EMBL/GenBank/DDBJ databases">
        <title>Draft genome sequence of Xylaria grammica IHI A82.</title>
        <authorList>
            <person name="Buettner E."/>
            <person name="Kellner H."/>
        </authorList>
    </citation>
    <scope>NUCLEOTIDE SEQUENCE [LARGE SCALE GENOMIC DNA]</scope>
    <source>
        <strain evidence="3 4">IHI A82</strain>
    </source>
</reference>
<sequence length="2676" mass="293593">MSTGGGGSPWPPPKAASDADLLTLELSVDAYYVNIGTGDSTIYYLIQHPPANSLDRRPFVHRAVLIDGGKGPGGQRIRDFLGRVPDLYHFEKTQGERVDLGEQLKFPPFDSIITSLHMDEAVTPGNEDTIAAEYLSPYMKYGPKEKETNNGGISKNRGRRAQTTLCAPYWTLDSADTRNYRFQLPKFPKTSRMGVDQDPNGTMFRGDDITMYWEFEASNLPKKDPKNKYRPLVKIPRICKFRAGFRNLSGMNLFTGLRPFTHAQALKLSSPQDLAYFHRYPGKIPEPSKEWPVLDNVAPDKAWPVLAIVAGLDENPDKSWVLQCCGDKATGRSRDTEMSNLTTVSASYATLTAVQDAEPETELEDDIKQAVLKRREAQTAPKGNKIGEPGDTVKAEAPDIARLAHQKPSGEVGESDETGIQEVEMPLGDFPIRPMIVDEPTNTKVGSEANNMVSLISFRPITGVMRTGKYLVNINWYGFDSSPKLTKRREGELGVAAWVQKNTAFKSVRTVKLQHHGSADSTPIALLRSFKPRSIIVSADTNKYGHPRAEVLMWLYLWWKASVKSRIVIGRDNKLLDTGFLRSNVYPYWLEWVAGTSPHYNKNKPKDGIIKFDYFTGDKIPYAAYQAALTNLSSLMKVADPNLDYYGKIKTIIDESKATNDKIETVKAKIQEHVQKLVEGFWPYFSDIAVECLHGDTVELESRSKYRRVRNDERVLFVKSFCRPNDVERRRRGDGYFDGYAIPFRGKDTNKELLDWSECKIPEESKPMDIDSAGGPKVEEMVVDQPLAAATAPTAKDAIAKDYAQGIKRQRTDSGIAGDDIDDTTIINPNTGKSGGIVSITPKKPKVDNEKFKAEIARRARTRLIDAPSPPPPASPDRDHLVILIPKPVAPYWSPDPATVLPIYQIAPHPDVPTDFFSIFVSLLGTPALVVNTDDTLAPLDSFRTWLLLATRAPDTSTISVNWGGTQTQSIIHELRFGLAPTSECPEMIFSTATHSLLGNFSDRAQADFRLPASGYFPFFNFLVFGLTPEQRASSRTWNLAQVFRQLNVATEGDLITYGEVLRLIIEQLLDVEFKLERGVIWFSPLENYKTTLRLEWGLSQSHETTMREWCQSWMPETLTIQNIKIVGRRNCRLAIDVPSTPDATPTSKAWRAIHDHEMMVIFEVGKDDRRPGALDDVSITCGLDLQLASGATSLTAIVRLDPANESATAGLVDTLDWLVGQGDIGGALSDLASVMPFLDNIQLRSVQLKMSQLKTVDMITVDAELWNDDWKVEDENGTKLTIPLKLTYKYTKGLPQPHSFSASVWFEYDDEPWVVPQIMPEYEEIYAMKPWRKSPGYLSLESLMPNGGSYTLPPELDLAITNLTIGFEGNKISFTGALRRIEDPSAPNSSLGINLSRVDLAASFTFADSSTRTPDKSSYKIELETEFIIAGDPDAPVKGIEEYEPPDDGEGENGEIAIATEGNTGKETPSDEPSMLACTVTFESVGNTKNLRLFGSADWITLGEMVRFFPGDDAAIVRDSLGHIIILRFDLEYNYHSTTGTATDFSINGELLLGDLRLNLAFVRDQVGWTFDATVKIAEVGLTIEKLLREVVDPQNQDAVDDLPGFVRNIDISKASLRLSLKSEKAVTAVTGNPPVAAQPGAFVTCIELDIPGPENTMLSLAFLQITNKVVGGTAPGATTSATKRLIKTTLNTLPWNKLPKIPVVDRIQPAFDELGFYWVQDPTWNNQATKPGMTRAEVQKLNEISPVLFKEKSAAMNPATDPQAASTVVLDAGMHFMIIDAAGAGQAQSKIHLDYLFNKPRFQSPAALASREGDFGLLAAASTEPTGTAKGTLEKKLGPFEVSNVGVRFENGELVIYLDIYANLGPIKLALMGFGIGMDLSTKTLQDVVADVPTLHLQGMGVEFNQPPVGITGMFIERKIDTSTMYVGGLALTIEPYSFMAVGAYGEVQKPNSTAKFKTVFMFAKLEGPLIELGFITIGGICLGFGYNSDIRFPSIQEIPTFPLIANSSLPTDNPLKVMSQLVSTDPRVGVVTPRDGSYWLAAGLQAKALHLLDVTAVVVFEFNPYVSMGIFAKAIAQMPPAPTPREACFVFVELGIKATVDFHAGAVRIEAGLSPNSFVIAPSCHLTGGFALCYWFPPSGYAGDFVFSIGGYHSAFKPPPHYPVPQRLAISWRISSDLSITGEGYFAITPKACMGGGRLSAVFNQGLLHAWLTAYADFLIEYHPFSILAVIGLSVGVKFTLDILFICIEISVSIAAQLTLWGTPFGGEVYVDFYIFGFTVGFGDSKQEQAISIDEFFNLLTQVPDADALAPSGSSALVDKLHVISVEKGLNVDKAGSGDSQTKPGDIWEVHRGGFVFRVQSRVPLQAIDATPPGSPKVEVNNGQRTAVSSSAPFYAKPMHLQSQLESKMTVTVSEADGEPIKFILQETVTKQLPLALWGHYDPNNAPGRGINNISSLLDPAGGSTELMVGASFGAPPSEISEDKIVPIDVVASSSLDVFQPSDPLRPVLNGDVVIQDSTIWSPAKPTAGPEQWATVKAQWMNPDIVIPRPPSDTLPSDDDVVQAPPTTREVEGETEQPPDAGEDRGDIEPPPPTAEEPVEPSEPLPPVEAYKDVVDVAMELWSSAFEWAFDPSGGAPQSNQLRNEVSAKYDNVIVWKEFEDQYMAAPFIGVPA</sequence>
<dbReference type="Pfam" id="PF20248">
    <property type="entry name" value="DUF6603"/>
    <property type="match status" value="1"/>
</dbReference>
<evidence type="ECO:0000313" key="3">
    <source>
        <dbReference type="EMBL" id="RWA06903.1"/>
    </source>
</evidence>
<evidence type="ECO:0000256" key="1">
    <source>
        <dbReference type="SAM" id="MobiDB-lite"/>
    </source>
</evidence>
<dbReference type="InterPro" id="IPR036866">
    <property type="entry name" value="RibonucZ/Hydroxyglut_hydro"/>
</dbReference>
<comment type="caution">
    <text evidence="3">The sequence shown here is derived from an EMBL/GenBank/DDBJ whole genome shotgun (WGS) entry which is preliminary data.</text>
</comment>
<accession>A0A439CXG5</accession>
<dbReference type="EMBL" id="RYZI01000298">
    <property type="protein sequence ID" value="RWA06903.1"/>
    <property type="molecule type" value="Genomic_DNA"/>
</dbReference>
<name>A0A439CXG5_9PEZI</name>
<organism evidence="3 4">
    <name type="scientific">Xylaria grammica</name>
    <dbReference type="NCBI Taxonomy" id="363999"/>
    <lineage>
        <taxon>Eukaryota</taxon>
        <taxon>Fungi</taxon>
        <taxon>Dikarya</taxon>
        <taxon>Ascomycota</taxon>
        <taxon>Pezizomycotina</taxon>
        <taxon>Sordariomycetes</taxon>
        <taxon>Xylariomycetidae</taxon>
        <taxon>Xylariales</taxon>
        <taxon>Xylariaceae</taxon>
        <taxon>Xylaria</taxon>
    </lineage>
</organism>